<dbReference type="Pfam" id="PF09438">
    <property type="entry name" value="DUF2017"/>
    <property type="match status" value="1"/>
</dbReference>
<dbReference type="EMBL" id="DF968357">
    <property type="protein sequence ID" value="GAP50931.1"/>
    <property type="molecule type" value="Genomic_DNA"/>
</dbReference>
<keyword evidence="2" id="KW-1185">Reference proteome</keyword>
<name>A0A0K8PT16_STRAJ</name>
<dbReference type="InterPro" id="IPR018561">
    <property type="entry name" value="AosR"/>
</dbReference>
<evidence type="ECO:0000313" key="2">
    <source>
        <dbReference type="Proteomes" id="UP000053859"/>
    </source>
</evidence>
<reference evidence="1" key="1">
    <citation type="journal article" date="2015" name="Genome Announc.">
        <title>Draft Genome Sequence of Thiostrepton-Producing Streptomyces azureus ATCC 14921.</title>
        <authorList>
            <person name="Sakihara K."/>
            <person name="Maeda J."/>
            <person name="Tashiro K."/>
            <person name="Fujino Y."/>
            <person name="Kuhara S."/>
            <person name="Ohshima T."/>
            <person name="Ogata S."/>
            <person name="Doi K."/>
        </authorList>
    </citation>
    <scope>NUCLEOTIDE SEQUENCE [LARGE SCALE GENOMIC DNA]</scope>
    <source>
        <strain evidence="1">ATCC14921</strain>
    </source>
</reference>
<sequence>MTLRPDLLVASNHWSFDVPRGLDHSRVFLRRRERWGPKPSAEESQQWLGALNDLRLTLDSRLEITDECDADPHHRLRTPHMTLPVTLL</sequence>
<gene>
    <name evidence="1" type="ORF">SAZU_5791</name>
</gene>
<protein>
    <submittedName>
        <fullName evidence="1">Uncharacterized protein</fullName>
    </submittedName>
</protein>
<organism evidence="1 2">
    <name type="scientific">Streptomyces azureus</name>
    <dbReference type="NCBI Taxonomy" id="146537"/>
    <lineage>
        <taxon>Bacteria</taxon>
        <taxon>Bacillati</taxon>
        <taxon>Actinomycetota</taxon>
        <taxon>Actinomycetes</taxon>
        <taxon>Kitasatosporales</taxon>
        <taxon>Streptomycetaceae</taxon>
        <taxon>Streptomyces</taxon>
    </lineage>
</organism>
<dbReference type="AlphaFoldDB" id="A0A0K8PT16"/>
<accession>A0A0K8PT16</accession>
<dbReference type="Proteomes" id="UP000053859">
    <property type="component" value="Unassembled WGS sequence"/>
</dbReference>
<dbReference type="PATRIC" id="fig|146537.3.peg.6095"/>
<proteinExistence type="predicted"/>
<evidence type="ECO:0000313" key="1">
    <source>
        <dbReference type="EMBL" id="GAP50931.1"/>
    </source>
</evidence>